<keyword evidence="1" id="KW-1133">Transmembrane helix</keyword>
<reference evidence="2 3" key="1">
    <citation type="submission" date="2019-07" db="EMBL/GenBank/DDBJ databases">
        <authorList>
            <person name="Duangmal K."/>
            <person name="Teo W.F.A."/>
        </authorList>
    </citation>
    <scope>NUCLEOTIDE SEQUENCE [LARGE SCALE GENOMIC DNA]</scope>
    <source>
        <strain evidence="2 3">TBRC 6029</strain>
    </source>
</reference>
<dbReference type="Proteomes" id="UP000320011">
    <property type="component" value="Unassembled WGS sequence"/>
</dbReference>
<dbReference type="EMBL" id="VJWX01000058">
    <property type="protein sequence ID" value="TVT55839.1"/>
    <property type="molecule type" value="Genomic_DNA"/>
</dbReference>
<keyword evidence="3" id="KW-1185">Reference proteome</keyword>
<proteinExistence type="predicted"/>
<accession>A0A558D4A6</accession>
<evidence type="ECO:0000313" key="3">
    <source>
        <dbReference type="Proteomes" id="UP000320011"/>
    </source>
</evidence>
<protein>
    <submittedName>
        <fullName evidence="2">Uncharacterized protein</fullName>
    </submittedName>
</protein>
<name>A0A558D4A6_9PSEU</name>
<feature type="transmembrane region" description="Helical" evidence="1">
    <location>
        <begin position="35"/>
        <end position="56"/>
    </location>
</feature>
<dbReference type="AlphaFoldDB" id="A0A558D4A6"/>
<dbReference type="RefSeq" id="WP_144586860.1">
    <property type="nucleotide sequence ID" value="NZ_VJWX01000058.1"/>
</dbReference>
<comment type="caution">
    <text evidence="2">The sequence shown here is derived from an EMBL/GenBank/DDBJ whole genome shotgun (WGS) entry which is preliminary data.</text>
</comment>
<reference evidence="2 3" key="2">
    <citation type="submission" date="2019-08" db="EMBL/GenBank/DDBJ databases">
        <title>Amycolatopsis acidicola sp. nov., isolated from peat swamp forest soil.</title>
        <authorList>
            <person name="Srisuk N."/>
        </authorList>
    </citation>
    <scope>NUCLEOTIDE SEQUENCE [LARGE SCALE GENOMIC DNA]</scope>
    <source>
        <strain evidence="2 3">TBRC 6029</strain>
    </source>
</reference>
<evidence type="ECO:0000256" key="1">
    <source>
        <dbReference type="SAM" id="Phobius"/>
    </source>
</evidence>
<dbReference type="OrthoDB" id="7992681at2"/>
<keyword evidence="1" id="KW-0812">Transmembrane</keyword>
<gene>
    <name evidence="2" type="ORF">FNH05_08970</name>
</gene>
<evidence type="ECO:0000313" key="2">
    <source>
        <dbReference type="EMBL" id="TVT55839.1"/>
    </source>
</evidence>
<sequence>MGYLVACLVGALVGAAELASRYRDRPATLVSVPSAWFYVVLNAAASGVALLLIRTFGWRFGADTDAHAAAVQVLVASLSALALFRSSLFTVRIGGQDIGVGPSTLLITLLNVADRSVDRVRARDRSGQITKIMAAVSFAKAQAALPAFCLALMQNVTPQEQRDLAVAIDALAAGKMTDTQRTYALGLLLMNLVGPKVLRYAVEALKDEIRDDGRSAGA</sequence>
<organism evidence="2 3">
    <name type="scientific">Amycolatopsis rhizosphaerae</name>
    <dbReference type="NCBI Taxonomy" id="2053003"/>
    <lineage>
        <taxon>Bacteria</taxon>
        <taxon>Bacillati</taxon>
        <taxon>Actinomycetota</taxon>
        <taxon>Actinomycetes</taxon>
        <taxon>Pseudonocardiales</taxon>
        <taxon>Pseudonocardiaceae</taxon>
        <taxon>Amycolatopsis</taxon>
    </lineage>
</organism>
<keyword evidence="1" id="KW-0472">Membrane</keyword>